<evidence type="ECO:0000313" key="9">
    <source>
        <dbReference type="EMBL" id="WXB15282.1"/>
    </source>
</evidence>
<dbReference type="Proteomes" id="UP001370348">
    <property type="component" value="Chromosome"/>
</dbReference>
<dbReference type="RefSeq" id="WP_394824907.1">
    <property type="nucleotide sequence ID" value="NZ_CP089984.1"/>
</dbReference>
<keyword evidence="3" id="KW-1003">Cell membrane</keyword>
<evidence type="ECO:0000256" key="7">
    <source>
        <dbReference type="SAM" id="Phobius"/>
    </source>
</evidence>
<evidence type="ECO:0000313" key="10">
    <source>
        <dbReference type="Proteomes" id="UP001370348"/>
    </source>
</evidence>
<evidence type="ECO:0000256" key="4">
    <source>
        <dbReference type="ARBA" id="ARBA00022692"/>
    </source>
</evidence>
<organism evidence="9 10">
    <name type="scientific">Pendulispora albinea</name>
    <dbReference type="NCBI Taxonomy" id="2741071"/>
    <lineage>
        <taxon>Bacteria</taxon>
        <taxon>Pseudomonadati</taxon>
        <taxon>Myxococcota</taxon>
        <taxon>Myxococcia</taxon>
        <taxon>Myxococcales</taxon>
        <taxon>Sorangiineae</taxon>
        <taxon>Pendulisporaceae</taxon>
        <taxon>Pendulispora</taxon>
    </lineage>
</organism>
<dbReference type="Pfam" id="PF02687">
    <property type="entry name" value="FtsX"/>
    <property type="match status" value="1"/>
</dbReference>
<evidence type="ECO:0000256" key="2">
    <source>
        <dbReference type="ARBA" id="ARBA00022448"/>
    </source>
</evidence>
<keyword evidence="2" id="KW-0813">Transport</keyword>
<feature type="transmembrane region" description="Helical" evidence="7">
    <location>
        <begin position="298"/>
        <end position="322"/>
    </location>
</feature>
<dbReference type="InterPro" id="IPR003838">
    <property type="entry name" value="ABC3_permease_C"/>
</dbReference>
<dbReference type="PANTHER" id="PTHR43738:SF1">
    <property type="entry name" value="HEMIN TRANSPORT SYSTEM PERMEASE PROTEIN HRTB-RELATED"/>
    <property type="match status" value="1"/>
</dbReference>
<accession>A0ABZ2M1P7</accession>
<comment type="subcellular location">
    <subcellularLocation>
        <location evidence="1">Cell membrane</location>
        <topology evidence="1">Multi-pass membrane protein</topology>
    </subcellularLocation>
</comment>
<keyword evidence="4 7" id="KW-0812">Transmembrane</keyword>
<keyword evidence="10" id="KW-1185">Reference proteome</keyword>
<dbReference type="EMBL" id="CP089984">
    <property type="protein sequence ID" value="WXB15282.1"/>
    <property type="molecule type" value="Genomic_DNA"/>
</dbReference>
<name>A0ABZ2M1P7_9BACT</name>
<dbReference type="PANTHER" id="PTHR43738">
    <property type="entry name" value="ABC TRANSPORTER, MEMBRANE PROTEIN"/>
    <property type="match status" value="1"/>
</dbReference>
<keyword evidence="6 7" id="KW-0472">Membrane</keyword>
<evidence type="ECO:0000256" key="5">
    <source>
        <dbReference type="ARBA" id="ARBA00022989"/>
    </source>
</evidence>
<feature type="domain" description="ABC3 transporter permease C-terminal" evidence="8">
    <location>
        <begin position="257"/>
        <end position="369"/>
    </location>
</feature>
<dbReference type="InterPro" id="IPR051125">
    <property type="entry name" value="ABC-4/HrtB_transporter"/>
</dbReference>
<sequence length="374" mass="39604">MMNVALRTLFHERGKFVAALLGVCFAATLVLAQSGLYFGFKGMSTTVISHLRGDVWVMAKGTQLFDSADRVSAGAAEAVAAHPCVRGVRSLIMSWATLRKPSGAVDNVQLIGFARDDLDVVPWSLADGLPADLHAPMRVAVDRWDLPRLELGDPAIGAPVEVNDVRAYVGAVTTGIRAFTVVPFVFAEATSARALNGMAEGQSTYLLADMNDAVCERDFVAWIGGSGDLQAVPQKEFERMTADYWMTRSGAGGALGFSALLGLLVGVIVVGQTLYSLVGGHLRELATWRTMGATSRELLSFVLWQAGFLAVAGTMLAIGLAVALREAATLGGLSLVVSTYTLLLGFGSTFTTCGLSALISGLRVLRLEPAEVFK</sequence>
<reference evidence="9 10" key="1">
    <citation type="submission" date="2021-12" db="EMBL/GenBank/DDBJ databases">
        <title>Discovery of the Pendulisporaceae a myxobacterial family with distinct sporulation behavior and unique specialized metabolism.</title>
        <authorList>
            <person name="Garcia R."/>
            <person name="Popoff A."/>
            <person name="Bader C.D."/>
            <person name="Loehr J."/>
            <person name="Walesch S."/>
            <person name="Walt C."/>
            <person name="Boldt J."/>
            <person name="Bunk B."/>
            <person name="Haeckl F.J.F.P.J."/>
            <person name="Gunesch A.P."/>
            <person name="Birkelbach J."/>
            <person name="Nuebel U."/>
            <person name="Pietschmann T."/>
            <person name="Bach T."/>
            <person name="Mueller R."/>
        </authorList>
    </citation>
    <scope>NUCLEOTIDE SEQUENCE [LARGE SCALE GENOMIC DNA]</scope>
    <source>
        <strain evidence="9 10">MSr11954</strain>
    </source>
</reference>
<keyword evidence="5 7" id="KW-1133">Transmembrane helix</keyword>
<gene>
    <name evidence="9" type="ORF">LZC94_46610</name>
</gene>
<evidence type="ECO:0000256" key="3">
    <source>
        <dbReference type="ARBA" id="ARBA00022475"/>
    </source>
</evidence>
<evidence type="ECO:0000259" key="8">
    <source>
        <dbReference type="Pfam" id="PF02687"/>
    </source>
</evidence>
<feature type="transmembrane region" description="Helical" evidence="7">
    <location>
        <begin position="255"/>
        <end position="278"/>
    </location>
</feature>
<evidence type="ECO:0000256" key="1">
    <source>
        <dbReference type="ARBA" id="ARBA00004651"/>
    </source>
</evidence>
<protein>
    <submittedName>
        <fullName evidence="9">ABC transporter permease</fullName>
    </submittedName>
</protein>
<proteinExistence type="predicted"/>
<evidence type="ECO:0000256" key="6">
    <source>
        <dbReference type="ARBA" id="ARBA00023136"/>
    </source>
</evidence>